<evidence type="ECO:0000313" key="3">
    <source>
        <dbReference type="Proteomes" id="UP001446871"/>
    </source>
</evidence>
<keyword evidence="3" id="KW-1185">Reference proteome</keyword>
<reference evidence="2 3" key="1">
    <citation type="submission" date="2023-01" db="EMBL/GenBank/DDBJ databases">
        <title>Analysis of 21 Apiospora genomes using comparative genomics revels a genus with tremendous synthesis potential of carbohydrate active enzymes and secondary metabolites.</title>
        <authorList>
            <person name="Sorensen T."/>
        </authorList>
    </citation>
    <scope>NUCLEOTIDE SEQUENCE [LARGE SCALE GENOMIC DNA]</scope>
    <source>
        <strain evidence="2 3">CBS 83171</strain>
    </source>
</reference>
<sequence>MKVQQFARSVQRLESLRECAMSRNGGNDPAQQRRRAMKQLQDVLRRGVDSREELEELASATVLFCRDPANQKKKMADVGLLVLVDHGATAYVPDETNQGHGHSYPEVHELPETGGC</sequence>
<proteinExistence type="predicted"/>
<comment type="caution">
    <text evidence="2">The sequence shown here is derived from an EMBL/GenBank/DDBJ whole genome shotgun (WGS) entry which is preliminary data.</text>
</comment>
<dbReference type="Proteomes" id="UP001446871">
    <property type="component" value="Unassembled WGS sequence"/>
</dbReference>
<accession>A0ABR1UKC6</accession>
<protein>
    <submittedName>
        <fullName evidence="2">Uncharacterized protein</fullName>
    </submittedName>
</protein>
<evidence type="ECO:0000313" key="2">
    <source>
        <dbReference type="EMBL" id="KAK8059366.1"/>
    </source>
</evidence>
<feature type="compositionally biased region" description="Basic and acidic residues" evidence="1">
    <location>
        <begin position="103"/>
        <end position="116"/>
    </location>
</feature>
<organism evidence="2 3">
    <name type="scientific">Apiospora saccharicola</name>
    <dbReference type="NCBI Taxonomy" id="335842"/>
    <lineage>
        <taxon>Eukaryota</taxon>
        <taxon>Fungi</taxon>
        <taxon>Dikarya</taxon>
        <taxon>Ascomycota</taxon>
        <taxon>Pezizomycotina</taxon>
        <taxon>Sordariomycetes</taxon>
        <taxon>Xylariomycetidae</taxon>
        <taxon>Amphisphaeriales</taxon>
        <taxon>Apiosporaceae</taxon>
        <taxon>Apiospora</taxon>
    </lineage>
</organism>
<gene>
    <name evidence="2" type="ORF">PG996_009296</name>
</gene>
<feature type="region of interest" description="Disordered" evidence="1">
    <location>
        <begin position="93"/>
        <end position="116"/>
    </location>
</feature>
<evidence type="ECO:0000256" key="1">
    <source>
        <dbReference type="SAM" id="MobiDB-lite"/>
    </source>
</evidence>
<name>A0ABR1UKC6_9PEZI</name>
<dbReference type="EMBL" id="JAQQWM010000006">
    <property type="protein sequence ID" value="KAK8059366.1"/>
    <property type="molecule type" value="Genomic_DNA"/>
</dbReference>